<dbReference type="FunFam" id="1.20.1250.20:FF:000003">
    <property type="entry name" value="Solute carrier family 17 member 3"/>
    <property type="match status" value="1"/>
</dbReference>
<dbReference type="InterPro" id="IPR011701">
    <property type="entry name" value="MFS"/>
</dbReference>
<name>A0A7I8V9A7_9ANNE</name>
<feature type="transmembrane region" description="Helical" evidence="7">
    <location>
        <begin position="71"/>
        <end position="90"/>
    </location>
</feature>
<dbReference type="InterPro" id="IPR044777">
    <property type="entry name" value="SLC17A9-like"/>
</dbReference>
<keyword evidence="4" id="KW-0769">Symport</keyword>
<dbReference type="SUPFAM" id="SSF103473">
    <property type="entry name" value="MFS general substrate transporter"/>
    <property type="match status" value="1"/>
</dbReference>
<dbReference type="EMBL" id="CAJFCJ010000002">
    <property type="protein sequence ID" value="CAD5112256.1"/>
    <property type="molecule type" value="Genomic_DNA"/>
</dbReference>
<evidence type="ECO:0000256" key="3">
    <source>
        <dbReference type="ARBA" id="ARBA00022692"/>
    </source>
</evidence>
<feature type="transmembrane region" description="Helical" evidence="7">
    <location>
        <begin position="195"/>
        <end position="214"/>
    </location>
</feature>
<dbReference type="OrthoDB" id="2985014at2759"/>
<gene>
    <name evidence="9" type="ORF">DGYR_LOCUS1433</name>
</gene>
<dbReference type="AlphaFoldDB" id="A0A7I8V9A7"/>
<keyword evidence="10" id="KW-1185">Reference proteome</keyword>
<dbReference type="GO" id="GO:0015867">
    <property type="term" value="P:ATP transport"/>
    <property type="evidence" value="ECO:0007669"/>
    <property type="project" value="TreeGrafter"/>
</dbReference>
<dbReference type="InterPro" id="IPR020846">
    <property type="entry name" value="MFS_dom"/>
</dbReference>
<dbReference type="InterPro" id="IPR050382">
    <property type="entry name" value="MFS_Na/Anion_cotransporter"/>
</dbReference>
<comment type="subcellular location">
    <subcellularLocation>
        <location evidence="1">Membrane</location>
        <topology evidence="1">Multi-pass membrane protein</topology>
    </subcellularLocation>
</comment>
<reference evidence="9 10" key="1">
    <citation type="submission" date="2020-08" db="EMBL/GenBank/DDBJ databases">
        <authorList>
            <person name="Hejnol A."/>
        </authorList>
    </citation>
    <scope>NUCLEOTIDE SEQUENCE [LARGE SCALE GENOMIC DNA]</scope>
</reference>
<feature type="transmembrane region" description="Helical" evidence="7">
    <location>
        <begin position="126"/>
        <end position="149"/>
    </location>
</feature>
<dbReference type="Pfam" id="PF07690">
    <property type="entry name" value="MFS_1"/>
    <property type="match status" value="1"/>
</dbReference>
<keyword evidence="5 7" id="KW-1133">Transmembrane helix</keyword>
<keyword evidence="2" id="KW-0813">Transport</keyword>
<feature type="domain" description="Major facilitator superfamily (MFS) profile" evidence="8">
    <location>
        <begin position="33"/>
        <end position="439"/>
    </location>
</feature>
<evidence type="ECO:0000256" key="1">
    <source>
        <dbReference type="ARBA" id="ARBA00004141"/>
    </source>
</evidence>
<protein>
    <submittedName>
        <fullName evidence="9">DgyrCDS1487</fullName>
    </submittedName>
</protein>
<evidence type="ECO:0000259" key="8">
    <source>
        <dbReference type="PROSITE" id="PS50850"/>
    </source>
</evidence>
<dbReference type="GO" id="GO:0016020">
    <property type="term" value="C:membrane"/>
    <property type="evidence" value="ECO:0007669"/>
    <property type="project" value="UniProtKB-SubCell"/>
</dbReference>
<feature type="transmembrane region" description="Helical" evidence="7">
    <location>
        <begin position="413"/>
        <end position="434"/>
    </location>
</feature>
<feature type="transmembrane region" description="Helical" evidence="7">
    <location>
        <begin position="348"/>
        <end position="372"/>
    </location>
</feature>
<evidence type="ECO:0000256" key="4">
    <source>
        <dbReference type="ARBA" id="ARBA00022847"/>
    </source>
</evidence>
<evidence type="ECO:0000256" key="7">
    <source>
        <dbReference type="SAM" id="Phobius"/>
    </source>
</evidence>
<dbReference type="GO" id="GO:0015293">
    <property type="term" value="F:symporter activity"/>
    <property type="evidence" value="ECO:0007669"/>
    <property type="project" value="UniProtKB-KW"/>
</dbReference>
<feature type="transmembrane region" description="Helical" evidence="7">
    <location>
        <begin position="32"/>
        <end position="51"/>
    </location>
</feature>
<keyword evidence="6 7" id="KW-0472">Membrane</keyword>
<dbReference type="PANTHER" id="PTHR11662">
    <property type="entry name" value="SOLUTE CARRIER FAMILY 17"/>
    <property type="match status" value="1"/>
</dbReference>
<proteinExistence type="predicted"/>
<feature type="transmembrane region" description="Helical" evidence="7">
    <location>
        <begin position="170"/>
        <end position="189"/>
    </location>
</feature>
<evidence type="ECO:0000256" key="6">
    <source>
        <dbReference type="ARBA" id="ARBA00023136"/>
    </source>
</evidence>
<feature type="transmembrane region" description="Helical" evidence="7">
    <location>
        <begin position="384"/>
        <end position="407"/>
    </location>
</feature>
<organism evidence="9 10">
    <name type="scientific">Dimorphilus gyrociliatus</name>
    <dbReference type="NCBI Taxonomy" id="2664684"/>
    <lineage>
        <taxon>Eukaryota</taxon>
        <taxon>Metazoa</taxon>
        <taxon>Spiralia</taxon>
        <taxon>Lophotrochozoa</taxon>
        <taxon>Annelida</taxon>
        <taxon>Polychaeta</taxon>
        <taxon>Polychaeta incertae sedis</taxon>
        <taxon>Dinophilidae</taxon>
        <taxon>Dimorphilus</taxon>
    </lineage>
</organism>
<accession>A0A7I8V9A7</accession>
<evidence type="ECO:0000256" key="2">
    <source>
        <dbReference type="ARBA" id="ARBA00022448"/>
    </source>
</evidence>
<dbReference type="FunFam" id="1.20.1250.20:FF:000059">
    <property type="entry name" value="Solute carrier family 17 member 9"/>
    <property type="match status" value="1"/>
</dbReference>
<dbReference type="InterPro" id="IPR036259">
    <property type="entry name" value="MFS_trans_sf"/>
</dbReference>
<dbReference type="PROSITE" id="PS50850">
    <property type="entry name" value="MFS"/>
    <property type="match status" value="1"/>
</dbReference>
<dbReference type="PANTHER" id="PTHR11662:SF279">
    <property type="entry name" value="VOLTAGE-GATED PURINE NUCLEOTIDE UNIPORTER SLC17A9"/>
    <property type="match status" value="1"/>
</dbReference>
<feature type="transmembrane region" description="Helical" evidence="7">
    <location>
        <begin position="322"/>
        <end position="342"/>
    </location>
</feature>
<evidence type="ECO:0000313" key="9">
    <source>
        <dbReference type="EMBL" id="CAD5112256.1"/>
    </source>
</evidence>
<evidence type="ECO:0000256" key="5">
    <source>
        <dbReference type="ARBA" id="ARBA00022989"/>
    </source>
</evidence>
<feature type="transmembrane region" description="Helical" evidence="7">
    <location>
        <begin position="288"/>
        <end position="310"/>
    </location>
</feature>
<sequence>MDSSDNEKPLLAIRQDDDNNQTKYWPRSEKKYWIIALWFSCAFNYACRTVMPLCAPAISQEFGWSKTQTGIILSSFFWGYTLTQVLGGYLSDRINGEKVIFLAGVGWSALTFITPNIAHLFSSSSLIFFCIIVSRIVIGCLEGVHFPALTSITSQRVSEKEKSFTFTSSASGAQFGTILCGSIGSLLLSRYGWTSVFYFVGISALTWAAVYKFIMLDKKMRSTQILSLQENLVPGKVKKPLKVPWKLLFSKKEFWSIIIGQFCKNCAYYFLLNWLPTYFHDNYPQAKGWIFNVVPWLVNIPASICSGYIADEMIRSGFSITFVRKLMAVITLVGVGTCLLILNFTTTFTSALFCMAAALLFCGFHGGGILVNPQDIAPQFAGSVFGLMNTAGSIPGFLGVYVTGYLLDVWSSWAIVFTLTAFMCYLGCAVFLMFGTGKPVIRYEINL</sequence>
<dbReference type="Gene3D" id="1.20.1250.20">
    <property type="entry name" value="MFS general substrate transporter like domains"/>
    <property type="match status" value="2"/>
</dbReference>
<evidence type="ECO:0000313" key="10">
    <source>
        <dbReference type="Proteomes" id="UP000549394"/>
    </source>
</evidence>
<dbReference type="Proteomes" id="UP000549394">
    <property type="component" value="Unassembled WGS sequence"/>
</dbReference>
<dbReference type="CDD" id="cd17380">
    <property type="entry name" value="MFS_SLC17A9_like"/>
    <property type="match status" value="1"/>
</dbReference>
<keyword evidence="3 7" id="KW-0812">Transmembrane</keyword>
<feature type="transmembrane region" description="Helical" evidence="7">
    <location>
        <begin position="99"/>
        <end position="120"/>
    </location>
</feature>
<comment type="caution">
    <text evidence="9">The sequence shown here is derived from an EMBL/GenBank/DDBJ whole genome shotgun (WGS) entry which is preliminary data.</text>
</comment>